<feature type="domain" description="Cyclic nucleotide-binding" evidence="9">
    <location>
        <begin position="358"/>
        <end position="470"/>
    </location>
</feature>
<sequence>MGLDQVGLQIVAEGGDAKEAKAAKKIIPLRKRGNLLLCTLVVMNVAINSLISILSAGLAGGLLGFACSTILITIFGEIVPQAVCSRHALQIGAAVGPVMYVMMVLFYPICKPLAFILDKCLGEEVGTIHTRTELRELLNIHVKHGAIDVETGREMAGALKYKDLLVRAVMTPKEKVFMLSADARLDYRTVRAIFGTGFSRIPVHGASTDDIVGLLFTKDLIFIDPVDATPVKNFIQVFGRAVHAVWPDQPLGDVLKVFKGQRAHMAIVRDVNSSGPGDPFYEVAGIITLEDIIEEVLGDEILDETDTLEHVASTAQRAERCNVEATRLHLLNASTTENKLSREEASAVAAHLSANVEQFGALSKEAVTAVVAASTVVTLRREASAGAAPAAADYLYRRGRVSTACTLVLTGRLTVAAGRDAFQSESGPWSVLGADALLAAEGAYRPDFSASISSDQLRVIRMNRATFAALKPTVDKRVSMCHSSSHYSNFTHLEDL</sequence>
<evidence type="ECO:0000256" key="7">
    <source>
        <dbReference type="PROSITE-ProRule" id="PRU01193"/>
    </source>
</evidence>
<dbReference type="CDD" id="cd04590">
    <property type="entry name" value="CBS_pair_CorC_HlyC_assoc"/>
    <property type="match status" value="1"/>
</dbReference>
<evidence type="ECO:0000256" key="8">
    <source>
        <dbReference type="SAM" id="Phobius"/>
    </source>
</evidence>
<feature type="domain" description="CBS" evidence="10">
    <location>
        <begin position="238"/>
        <end position="304"/>
    </location>
</feature>
<dbReference type="PANTHER" id="PTHR12064:SF94">
    <property type="entry name" value="UNEXTENDED PROTEIN"/>
    <property type="match status" value="1"/>
</dbReference>
<dbReference type="InterPro" id="IPR044751">
    <property type="entry name" value="Ion_transp-like_CBS"/>
</dbReference>
<dbReference type="InterPro" id="IPR045095">
    <property type="entry name" value="ACDP"/>
</dbReference>
<keyword evidence="5 7" id="KW-0472">Membrane</keyword>
<dbReference type="EMBL" id="JAFCMP010000257">
    <property type="protein sequence ID" value="KAG5182278.1"/>
    <property type="molecule type" value="Genomic_DNA"/>
</dbReference>
<dbReference type="InterPro" id="IPR002550">
    <property type="entry name" value="CNNM"/>
</dbReference>
<evidence type="ECO:0000256" key="4">
    <source>
        <dbReference type="ARBA" id="ARBA00022989"/>
    </source>
</evidence>
<evidence type="ECO:0000256" key="1">
    <source>
        <dbReference type="ARBA" id="ARBA00004141"/>
    </source>
</evidence>
<dbReference type="FunFam" id="3.10.580.10:FF:000006">
    <property type="entry name" value="DUF21 and CBS domain protein"/>
    <property type="match status" value="1"/>
</dbReference>
<name>A0A835YX11_9STRA</name>
<evidence type="ECO:0000256" key="2">
    <source>
        <dbReference type="ARBA" id="ARBA00022692"/>
    </source>
</evidence>
<dbReference type="PROSITE" id="PS51371">
    <property type="entry name" value="CBS"/>
    <property type="match status" value="1"/>
</dbReference>
<dbReference type="PROSITE" id="PS51846">
    <property type="entry name" value="CNNM"/>
    <property type="match status" value="1"/>
</dbReference>
<evidence type="ECO:0008006" key="14">
    <source>
        <dbReference type="Google" id="ProtNLM"/>
    </source>
</evidence>
<evidence type="ECO:0000259" key="10">
    <source>
        <dbReference type="PROSITE" id="PS51371"/>
    </source>
</evidence>
<dbReference type="OrthoDB" id="5353557at2759"/>
<keyword evidence="6" id="KW-0129">CBS domain</keyword>
<gene>
    <name evidence="12" type="ORF">JKP88DRAFT_269955</name>
</gene>
<proteinExistence type="predicted"/>
<dbReference type="InterPro" id="IPR000644">
    <property type="entry name" value="CBS_dom"/>
</dbReference>
<feature type="transmembrane region" description="Helical" evidence="8">
    <location>
        <begin position="60"/>
        <end position="79"/>
    </location>
</feature>
<dbReference type="Proteomes" id="UP000664859">
    <property type="component" value="Unassembled WGS sequence"/>
</dbReference>
<keyword evidence="3" id="KW-0677">Repeat</keyword>
<dbReference type="PANTHER" id="PTHR12064">
    <property type="entry name" value="METAL TRANSPORTER CNNM"/>
    <property type="match status" value="1"/>
</dbReference>
<reference evidence="12" key="1">
    <citation type="submission" date="2021-02" db="EMBL/GenBank/DDBJ databases">
        <title>First Annotated Genome of the Yellow-green Alga Tribonema minus.</title>
        <authorList>
            <person name="Mahan K.M."/>
        </authorList>
    </citation>
    <scope>NUCLEOTIDE SEQUENCE</scope>
    <source>
        <strain evidence="12">UTEX B ZZ1240</strain>
    </source>
</reference>
<dbReference type="Pfam" id="PF01595">
    <property type="entry name" value="CNNM"/>
    <property type="match status" value="1"/>
</dbReference>
<keyword evidence="2 7" id="KW-0812">Transmembrane</keyword>
<feature type="transmembrane region" description="Helical" evidence="8">
    <location>
        <begin position="34"/>
        <end position="54"/>
    </location>
</feature>
<dbReference type="Gene3D" id="3.10.580.10">
    <property type="entry name" value="CBS-domain"/>
    <property type="match status" value="1"/>
</dbReference>
<evidence type="ECO:0000313" key="13">
    <source>
        <dbReference type="Proteomes" id="UP000664859"/>
    </source>
</evidence>
<evidence type="ECO:0000256" key="6">
    <source>
        <dbReference type="PROSITE-ProRule" id="PRU00703"/>
    </source>
</evidence>
<dbReference type="GO" id="GO:0016020">
    <property type="term" value="C:membrane"/>
    <property type="evidence" value="ECO:0007669"/>
    <property type="project" value="UniProtKB-SubCell"/>
</dbReference>
<comment type="subcellular location">
    <subcellularLocation>
        <location evidence="1">Membrane</location>
        <topology evidence="1">Multi-pass membrane protein</topology>
    </subcellularLocation>
</comment>
<dbReference type="SUPFAM" id="SSF54631">
    <property type="entry name" value="CBS-domain pair"/>
    <property type="match status" value="1"/>
</dbReference>
<evidence type="ECO:0000313" key="12">
    <source>
        <dbReference type="EMBL" id="KAG5182278.1"/>
    </source>
</evidence>
<keyword evidence="13" id="KW-1185">Reference proteome</keyword>
<dbReference type="Pfam" id="PF25562">
    <property type="entry name" value="CNBH_CNNM2_C"/>
    <property type="match status" value="1"/>
</dbReference>
<dbReference type="Pfam" id="PF00571">
    <property type="entry name" value="CBS"/>
    <property type="match status" value="1"/>
</dbReference>
<evidence type="ECO:0000259" key="9">
    <source>
        <dbReference type="PROSITE" id="PS50042"/>
    </source>
</evidence>
<dbReference type="InterPro" id="IPR000595">
    <property type="entry name" value="cNMP-bd_dom"/>
</dbReference>
<dbReference type="InterPro" id="IPR046342">
    <property type="entry name" value="CBS_dom_sf"/>
</dbReference>
<feature type="transmembrane region" description="Helical" evidence="8">
    <location>
        <begin position="91"/>
        <end position="109"/>
    </location>
</feature>
<comment type="caution">
    <text evidence="12">The sequence shown here is derived from an EMBL/GenBank/DDBJ whole genome shotgun (WGS) entry which is preliminary data.</text>
</comment>
<evidence type="ECO:0000256" key="5">
    <source>
        <dbReference type="ARBA" id="ARBA00023136"/>
    </source>
</evidence>
<protein>
    <recommendedName>
        <fullName evidence="14">CNNM transmembrane domain-containing protein</fullName>
    </recommendedName>
</protein>
<dbReference type="AlphaFoldDB" id="A0A835YX11"/>
<evidence type="ECO:0000256" key="3">
    <source>
        <dbReference type="ARBA" id="ARBA00022737"/>
    </source>
</evidence>
<keyword evidence="4 7" id="KW-1133">Transmembrane helix</keyword>
<dbReference type="PROSITE" id="PS50042">
    <property type="entry name" value="CNMP_BINDING_3"/>
    <property type="match status" value="1"/>
</dbReference>
<accession>A0A835YX11</accession>
<organism evidence="12 13">
    <name type="scientific">Tribonema minus</name>
    <dbReference type="NCBI Taxonomy" id="303371"/>
    <lineage>
        <taxon>Eukaryota</taxon>
        <taxon>Sar</taxon>
        <taxon>Stramenopiles</taxon>
        <taxon>Ochrophyta</taxon>
        <taxon>PX clade</taxon>
        <taxon>Xanthophyceae</taxon>
        <taxon>Tribonematales</taxon>
        <taxon>Tribonemataceae</taxon>
        <taxon>Tribonema</taxon>
    </lineage>
</organism>
<evidence type="ECO:0000259" key="11">
    <source>
        <dbReference type="PROSITE" id="PS51846"/>
    </source>
</evidence>
<feature type="domain" description="CNNM transmembrane" evidence="11">
    <location>
        <begin position="1"/>
        <end position="151"/>
    </location>
</feature>
<dbReference type="GO" id="GO:0010960">
    <property type="term" value="P:magnesium ion homeostasis"/>
    <property type="evidence" value="ECO:0007669"/>
    <property type="project" value="InterPro"/>
</dbReference>